<evidence type="ECO:0000313" key="1">
    <source>
        <dbReference type="EMBL" id="AAT34487.1"/>
    </source>
</evidence>
<keyword evidence="2" id="KW-1185">Reference proteome</keyword>
<accession>Q6KKE3</accession>
<dbReference type="Proteomes" id="UP000000594">
    <property type="component" value="Chromosome"/>
</dbReference>
<sequence length="88" mass="10453">MNIFYLLFYQHYINTIYILNKEDRAMNEDKHCKASTDTKQDDKEPVKQLHVYGVPFSVCKKLEEKAKQDGLKLTPFIRMKLIQIADEE</sequence>
<accession>Q6HR24</accession>
<accession>Q81X88</accession>
<dbReference type="KEGG" id="bar:GBAA_5354"/>
<accession>E9R023</accession>
<gene>
    <name evidence="1" type="ordered locus">GBAA_5354</name>
</gene>
<name>A0A0F7R9W5_BACAN</name>
<accession>E9R024</accession>
<reference evidence="1 2" key="1">
    <citation type="journal article" date="2009" name="J. Bacteriol.">
        <title>The complete genome sequence of Bacillus anthracis Ames 'Ancestor'.</title>
        <authorList>
            <person name="Ravel J."/>
            <person name="Jiang L."/>
            <person name="Stanley S.T."/>
            <person name="Wilson M.R."/>
            <person name="Decker R.S."/>
            <person name="Read T.D."/>
            <person name="Worsham P."/>
            <person name="Keim P.S."/>
            <person name="Salzberg S.L."/>
            <person name="Fraser-Liggett C.M."/>
            <person name="Rasko D.A."/>
        </authorList>
    </citation>
    <scope>NUCLEOTIDE SEQUENCE [LARGE SCALE GENOMIC DNA]</scope>
    <source>
        <strain evidence="2">Ames ancestor</strain>
    </source>
</reference>
<protein>
    <submittedName>
        <fullName evidence="1">Uncharacterized protein</fullName>
    </submittedName>
</protein>
<evidence type="ECO:0000313" key="2">
    <source>
        <dbReference type="Proteomes" id="UP000000594"/>
    </source>
</evidence>
<proteinExistence type="predicted"/>
<organism evidence="1 2">
    <name type="scientific">Bacillus anthracis</name>
    <name type="common">anthrax bacterium</name>
    <dbReference type="NCBI Taxonomy" id="1392"/>
    <lineage>
        <taxon>Bacteria</taxon>
        <taxon>Bacillati</taxon>
        <taxon>Bacillota</taxon>
        <taxon>Bacilli</taxon>
        <taxon>Bacillales</taxon>
        <taxon>Bacillaceae</taxon>
        <taxon>Bacillus</taxon>
        <taxon>Bacillus cereus group</taxon>
    </lineage>
</organism>
<dbReference type="EMBL" id="AE017334">
    <property type="protein sequence ID" value="AAT34487.1"/>
    <property type="molecule type" value="Genomic_DNA"/>
</dbReference>
<accession>A0A0F7R9W5</accession>
<dbReference type="AlphaFoldDB" id="A0A0F7R9W5"/>